<dbReference type="InterPro" id="IPR044066">
    <property type="entry name" value="TRIAD_supradom"/>
</dbReference>
<dbReference type="InterPro" id="IPR029071">
    <property type="entry name" value="Ubiquitin-like_domsf"/>
</dbReference>
<dbReference type="PROSITE" id="PS00518">
    <property type="entry name" value="ZF_RING_1"/>
    <property type="match status" value="1"/>
</dbReference>
<sequence>MANSMLADVFVAGCRGEVLVPNGLVEGRTHGWRSLFSGHGSRIQLLQQNMLYKILVTERGKNGGQLAVILNTANYEVKKEEWHEIKTSDGKLFAFKFDKNDKQFVVFQAELKRVLQLETRPLRRGGRNREQTNTKCSPGAAKDGNMASGREVADAIPFYSSDSSFSGNTASQQYVDMYVNAIPKEPYDSTEEWKYKGGGGHPRDYSAPTASFSSKAKAARSYSAYAPPPEAHEQPATPLSSRGGAGGVQRREEQVHSRSLSTGLQNLIESLQSAIYKGEGEQAGIVAKSLAIKRANIKMELYQSGDSGKSTEKMISLKVYVEDKSNSGTSIMLKVRLSMTIRDLKRHMFLEHQFPPEVQRWIIGKSRAKDDDHLNKFKQLIHDGSPVYLYLMSAKSVGLPGRQVYEREHNMGQADLIPVDVCDEPAVAAPTTPPHPASQQRAAAPGHQNVPEPRRPSGSEETLRPPQQQQQQRLQQLPQQQQRQQQLPQQQQPVDTAEGWSCPQCTYVNLPLRPGCAMCAADRPADYREPDNYVPTDEELQMMAQQQELDRQALEYQERRRRQEGQQRLENYQQLLHAADQSLVVNTEDFTCPICFDDIAPGDGVVLRDCLHMFCKSCLKAAVTYSEEAAVKCPYQDDNYTCPSFLQDMEIKALVSNEVFQKYLQLSLSQAESQAVNSYHCKTADCRGWCIYEDEVNFFDCPVCGKKNCLTCKAIHEGINCKQYQEDLKIRAGNDKAAKQTNDMLEKLIRDGDAMRCPHCRVIVQKKDGCDWIKCSFCKTEICWVTRGPRWGPAGPGDISGGCMCRVNAQRCHDNCQNCH</sequence>
<dbReference type="SUPFAM" id="SSF57850">
    <property type="entry name" value="RING/U-box"/>
    <property type="match status" value="3"/>
</dbReference>
<comment type="catalytic activity">
    <reaction evidence="1">
        <text>[E2 ubiquitin-conjugating enzyme]-S-ubiquitinyl-L-cysteine + [acceptor protein]-L-lysine = [E2 ubiquitin-conjugating enzyme]-L-cysteine + [acceptor protein]-N(6)-ubiquitinyl-L-lysine.</text>
        <dbReference type="EC" id="2.3.2.31"/>
    </reaction>
</comment>
<dbReference type="InterPro" id="IPR001876">
    <property type="entry name" value="Znf_RanBP2"/>
</dbReference>
<dbReference type="PANTHER" id="PTHR22770:SF13">
    <property type="entry name" value="RING-TYPE DOMAIN-CONTAINING PROTEIN"/>
    <property type="match status" value="1"/>
</dbReference>
<dbReference type="SUPFAM" id="SSF90209">
    <property type="entry name" value="Ran binding protein zinc finger-like"/>
    <property type="match status" value="1"/>
</dbReference>
<dbReference type="CDD" id="cd01799">
    <property type="entry name" value="Ubl_HOIL1"/>
    <property type="match status" value="1"/>
</dbReference>
<evidence type="ECO:0000256" key="2">
    <source>
        <dbReference type="ARBA" id="ARBA00004906"/>
    </source>
</evidence>
<dbReference type="EC" id="2.3.2.31" evidence="4"/>
<evidence type="ECO:0000256" key="5">
    <source>
        <dbReference type="ARBA" id="ARBA00017887"/>
    </source>
</evidence>
<protein>
    <recommendedName>
        <fullName evidence="5">RanBP-type and C3HC4-type zinc finger-containing protein 1</fullName>
        <ecNumber evidence="4">2.3.2.31</ecNumber>
    </recommendedName>
</protein>
<dbReference type="CDD" id="cd20358">
    <property type="entry name" value="Rcat_RBR_HOIL1"/>
    <property type="match status" value="1"/>
</dbReference>
<feature type="coiled-coil region" evidence="13">
    <location>
        <begin position="546"/>
        <end position="582"/>
    </location>
</feature>
<comment type="similarity">
    <text evidence="3">Belongs to the RBR family.</text>
</comment>
<dbReference type="UniPathway" id="UPA00143"/>
<dbReference type="RefSeq" id="XP_013422115.1">
    <property type="nucleotide sequence ID" value="XM_013566661.1"/>
</dbReference>
<dbReference type="CDD" id="cd20345">
    <property type="entry name" value="BRcat_RBR_HOIL1"/>
    <property type="match status" value="1"/>
</dbReference>
<evidence type="ECO:0000256" key="1">
    <source>
        <dbReference type="ARBA" id="ARBA00001798"/>
    </source>
</evidence>
<evidence type="ECO:0000256" key="11">
    <source>
        <dbReference type="ARBA" id="ARBA00022833"/>
    </source>
</evidence>
<evidence type="ECO:0000256" key="9">
    <source>
        <dbReference type="ARBA" id="ARBA00022771"/>
    </source>
</evidence>
<dbReference type="Pfam" id="PF13639">
    <property type="entry name" value="zf-RING_2"/>
    <property type="match status" value="1"/>
</dbReference>
<dbReference type="SUPFAM" id="SSF54236">
    <property type="entry name" value="Ubiquitin-like"/>
    <property type="match status" value="1"/>
</dbReference>
<organism evidence="18 19">
    <name type="scientific">Lingula anatina</name>
    <name type="common">Brachiopod</name>
    <name type="synonym">Lingula unguis</name>
    <dbReference type="NCBI Taxonomy" id="7574"/>
    <lineage>
        <taxon>Eukaryota</taxon>
        <taxon>Metazoa</taxon>
        <taxon>Spiralia</taxon>
        <taxon>Lophotrochozoa</taxon>
        <taxon>Brachiopoda</taxon>
        <taxon>Linguliformea</taxon>
        <taxon>Lingulata</taxon>
        <taxon>Lingulida</taxon>
        <taxon>Linguloidea</taxon>
        <taxon>Lingulidae</taxon>
        <taxon>Lingula</taxon>
    </lineage>
</organism>
<evidence type="ECO:0000313" key="18">
    <source>
        <dbReference type="Proteomes" id="UP000085678"/>
    </source>
</evidence>
<dbReference type="STRING" id="7574.A0A1S3KHL3"/>
<evidence type="ECO:0000256" key="14">
    <source>
        <dbReference type="SAM" id="MobiDB-lite"/>
    </source>
</evidence>
<dbReference type="SMART" id="SM00184">
    <property type="entry name" value="RING"/>
    <property type="match status" value="1"/>
</dbReference>
<keyword evidence="7" id="KW-0479">Metal-binding</keyword>
<dbReference type="GO" id="GO:0097039">
    <property type="term" value="P:protein linear polyubiquitination"/>
    <property type="evidence" value="ECO:0007669"/>
    <property type="project" value="TreeGrafter"/>
</dbReference>
<feature type="region of interest" description="Disordered" evidence="14">
    <location>
        <begin position="193"/>
        <end position="212"/>
    </location>
</feature>
<keyword evidence="13" id="KW-0175">Coiled coil</keyword>
<dbReference type="InterPro" id="IPR036443">
    <property type="entry name" value="Znf_RanBP2_sf"/>
</dbReference>
<dbReference type="Gene3D" id="1.20.120.1750">
    <property type="match status" value="1"/>
</dbReference>
<dbReference type="GO" id="GO:0043161">
    <property type="term" value="P:proteasome-mediated ubiquitin-dependent protein catabolic process"/>
    <property type="evidence" value="ECO:0007669"/>
    <property type="project" value="TreeGrafter"/>
</dbReference>
<feature type="region of interest" description="Disordered" evidence="14">
    <location>
        <begin position="221"/>
        <end position="258"/>
    </location>
</feature>
<dbReference type="Proteomes" id="UP000085678">
    <property type="component" value="Unplaced"/>
</dbReference>
<keyword evidence="6" id="KW-0808">Transferase</keyword>
<dbReference type="GeneID" id="106182035"/>
<dbReference type="Gene3D" id="2.30.30.380">
    <property type="entry name" value="Zn-finger domain of Sec23/24"/>
    <property type="match status" value="1"/>
</dbReference>
<evidence type="ECO:0000256" key="12">
    <source>
        <dbReference type="PROSITE-ProRule" id="PRU00322"/>
    </source>
</evidence>
<dbReference type="InterPro" id="IPR047558">
    <property type="entry name" value="BRcat_RBR_HOIL1"/>
</dbReference>
<reference evidence="19 20" key="1">
    <citation type="submission" date="2025-04" db="UniProtKB">
        <authorList>
            <consortium name="RefSeq"/>
        </authorList>
    </citation>
    <scope>IDENTIFICATION</scope>
    <source>
        <tissue evidence="19 20">Gonads</tissue>
    </source>
</reference>
<keyword evidence="8" id="KW-0677">Repeat</keyword>
<feature type="region of interest" description="Disordered" evidence="14">
    <location>
        <begin position="125"/>
        <end position="146"/>
    </location>
</feature>
<dbReference type="Gene3D" id="3.10.20.90">
    <property type="entry name" value="Phosphatidylinositol 3-kinase Catalytic Subunit, Chain A, domain 1"/>
    <property type="match status" value="1"/>
</dbReference>
<dbReference type="InterPro" id="IPR047559">
    <property type="entry name" value="HOIL1_RBR_mRING-HC-C3HC3D"/>
</dbReference>
<evidence type="ECO:0000259" key="16">
    <source>
        <dbReference type="PROSITE" id="PS50199"/>
    </source>
</evidence>
<dbReference type="PROSITE" id="PS51873">
    <property type="entry name" value="TRIAD"/>
    <property type="match status" value="1"/>
</dbReference>
<evidence type="ECO:0000259" key="17">
    <source>
        <dbReference type="PROSITE" id="PS51873"/>
    </source>
</evidence>
<dbReference type="PROSITE" id="PS50199">
    <property type="entry name" value="ZF_RANBP2_2"/>
    <property type="match status" value="1"/>
</dbReference>
<dbReference type="InterPro" id="IPR017907">
    <property type="entry name" value="Znf_RING_CS"/>
</dbReference>
<feature type="compositionally biased region" description="Basic and acidic residues" evidence="14">
    <location>
        <begin position="452"/>
        <end position="463"/>
    </location>
</feature>
<evidence type="ECO:0000256" key="3">
    <source>
        <dbReference type="ARBA" id="ARBA00008278"/>
    </source>
</evidence>
<feature type="compositionally biased region" description="Low complexity" evidence="14">
    <location>
        <begin position="464"/>
        <end position="492"/>
    </location>
</feature>
<feature type="domain" description="RING-type" evidence="15">
    <location>
        <begin position="592"/>
        <end position="634"/>
    </location>
</feature>
<dbReference type="InterPro" id="IPR013083">
    <property type="entry name" value="Znf_RING/FYVE/PHD"/>
</dbReference>
<evidence type="ECO:0000256" key="6">
    <source>
        <dbReference type="ARBA" id="ARBA00022679"/>
    </source>
</evidence>
<evidence type="ECO:0000313" key="19">
    <source>
        <dbReference type="RefSeq" id="XP_013422115.1"/>
    </source>
</evidence>
<keyword evidence="9 12" id="KW-0863">Zinc-finger</keyword>
<evidence type="ECO:0000256" key="13">
    <source>
        <dbReference type="SAM" id="Coils"/>
    </source>
</evidence>
<dbReference type="InterPro" id="IPR051628">
    <property type="entry name" value="LUBAC_E3_Ligases"/>
</dbReference>
<keyword evidence="18" id="KW-1185">Reference proteome</keyword>
<dbReference type="Gene3D" id="3.30.40.10">
    <property type="entry name" value="Zinc/RING finger domain, C3HC4 (zinc finger)"/>
    <property type="match status" value="1"/>
</dbReference>
<evidence type="ECO:0000256" key="10">
    <source>
        <dbReference type="ARBA" id="ARBA00022786"/>
    </source>
</evidence>
<dbReference type="GO" id="GO:0061630">
    <property type="term" value="F:ubiquitin protein ligase activity"/>
    <property type="evidence" value="ECO:0007669"/>
    <property type="project" value="UniProtKB-EC"/>
</dbReference>
<evidence type="ECO:0000259" key="15">
    <source>
        <dbReference type="PROSITE" id="PS50089"/>
    </source>
</evidence>
<feature type="domain" description="RanBP2-type" evidence="16">
    <location>
        <begin position="496"/>
        <end position="525"/>
    </location>
</feature>
<dbReference type="GO" id="GO:0071797">
    <property type="term" value="C:LUBAC complex"/>
    <property type="evidence" value="ECO:0007669"/>
    <property type="project" value="TreeGrafter"/>
</dbReference>
<dbReference type="PANTHER" id="PTHR22770">
    <property type="entry name" value="UBIQUITIN CONJUGATING ENZYME 7 INTERACTING PROTEIN-RELATED"/>
    <property type="match status" value="1"/>
</dbReference>
<dbReference type="FunFam" id="3.30.40.10:FF:000137">
    <property type="entry name" value="RanBP-type and C3HC4-type zinc finger-containing protein 1"/>
    <property type="match status" value="1"/>
</dbReference>
<name>A0A1S3KHL3_LINAN</name>
<evidence type="ECO:0000313" key="20">
    <source>
        <dbReference type="RefSeq" id="XP_023933482.1"/>
    </source>
</evidence>
<dbReference type="FunFam" id="1.20.120.1750:FF:000026">
    <property type="entry name" value="RANBP2-type and C3HC4-type zinc finger containing 1"/>
    <property type="match status" value="1"/>
</dbReference>
<keyword evidence="11" id="KW-0862">Zinc</keyword>
<dbReference type="PROSITE" id="PS50089">
    <property type="entry name" value="ZF_RING_2"/>
    <property type="match status" value="1"/>
</dbReference>
<evidence type="ECO:0000256" key="8">
    <source>
        <dbReference type="ARBA" id="ARBA00022737"/>
    </source>
</evidence>
<evidence type="ECO:0000256" key="7">
    <source>
        <dbReference type="ARBA" id="ARBA00022723"/>
    </source>
</evidence>
<feature type="domain" description="RING-type" evidence="17">
    <location>
        <begin position="588"/>
        <end position="816"/>
    </location>
</feature>
<comment type="pathway">
    <text evidence="2">Protein modification; protein ubiquitination.</text>
</comment>
<dbReference type="GO" id="GO:0043130">
    <property type="term" value="F:ubiquitin binding"/>
    <property type="evidence" value="ECO:0007669"/>
    <property type="project" value="TreeGrafter"/>
</dbReference>
<accession>A0A1S3KHL3</accession>
<dbReference type="PROSITE" id="PS01358">
    <property type="entry name" value="ZF_RANBP2_1"/>
    <property type="match status" value="1"/>
</dbReference>
<keyword evidence="10" id="KW-0833">Ubl conjugation pathway</keyword>
<gene>
    <name evidence="19 20" type="primary">LOC106182035</name>
</gene>
<proteinExistence type="inferred from homology"/>
<feature type="region of interest" description="Disordered" evidence="14">
    <location>
        <begin position="425"/>
        <end position="492"/>
    </location>
</feature>
<dbReference type="AlphaFoldDB" id="A0A1S3KHL3"/>
<dbReference type="CDD" id="cd16633">
    <property type="entry name" value="mRING-HC-C3HC3D_RBR_HOIL1"/>
    <property type="match status" value="1"/>
</dbReference>
<dbReference type="InterPro" id="IPR047557">
    <property type="entry name" value="Rcat_RBR_HOIL1"/>
</dbReference>
<dbReference type="InterPro" id="IPR001841">
    <property type="entry name" value="Znf_RING"/>
</dbReference>
<dbReference type="RefSeq" id="XP_023933482.1">
    <property type="nucleotide sequence ID" value="XM_024077714.1"/>
</dbReference>
<evidence type="ECO:0000256" key="4">
    <source>
        <dbReference type="ARBA" id="ARBA00012251"/>
    </source>
</evidence>
<dbReference type="OrthoDB" id="261960at2759"/>
<dbReference type="GO" id="GO:0008270">
    <property type="term" value="F:zinc ion binding"/>
    <property type="evidence" value="ECO:0007669"/>
    <property type="project" value="UniProtKB-KW"/>
</dbReference>
<dbReference type="KEGG" id="lak:106182035"/>